<evidence type="ECO:0000256" key="4">
    <source>
        <dbReference type="ARBA" id="ARBA00022679"/>
    </source>
</evidence>
<dbReference type="InterPro" id="IPR018099">
    <property type="entry name" value="Purine_phosphorylase-2_CS"/>
</dbReference>
<feature type="binding site" evidence="6">
    <location>
        <position position="33"/>
    </location>
    <ligand>
        <name>phosphate</name>
        <dbReference type="ChEBI" id="CHEBI:43474"/>
    </ligand>
</feature>
<feature type="binding site" evidence="6">
    <location>
        <position position="63"/>
    </location>
    <ligand>
        <name>phosphate</name>
        <dbReference type="ChEBI" id="CHEBI:43474"/>
    </ligand>
</feature>
<keyword evidence="3 5" id="KW-0328">Glycosyltransferase</keyword>
<gene>
    <name evidence="8" type="primary">punA</name>
    <name evidence="8" type="ORF">BARAN1_0250</name>
</gene>
<evidence type="ECO:0000256" key="2">
    <source>
        <dbReference type="ARBA" id="ARBA00006751"/>
    </source>
</evidence>
<evidence type="ECO:0000313" key="8">
    <source>
        <dbReference type="EMBL" id="SQD92275.1"/>
    </source>
</evidence>
<evidence type="ECO:0000256" key="5">
    <source>
        <dbReference type="PIRNR" id="PIRNR000477"/>
    </source>
</evidence>
<comment type="pathway">
    <text evidence="1 5">Purine metabolism; purine nucleoside salvage.</text>
</comment>
<reference evidence="9" key="1">
    <citation type="submission" date="2018-05" db="EMBL/GenBank/DDBJ databases">
        <authorList>
            <person name="Hao L."/>
        </authorList>
    </citation>
    <scope>NUCLEOTIDE SEQUENCE [LARGE SCALE GENOMIC DNA]</scope>
</reference>
<dbReference type="CDD" id="cd09009">
    <property type="entry name" value="PNP-EcPNPII_like"/>
    <property type="match status" value="1"/>
</dbReference>
<dbReference type="Gene3D" id="3.40.50.1580">
    <property type="entry name" value="Nucleoside phosphorylase domain"/>
    <property type="match status" value="1"/>
</dbReference>
<dbReference type="PANTHER" id="PTHR11904">
    <property type="entry name" value="METHYLTHIOADENOSINE/PURINE NUCLEOSIDE PHOSPHORYLASE"/>
    <property type="match status" value="1"/>
</dbReference>
<feature type="binding site" evidence="6">
    <location>
        <position position="214"/>
    </location>
    <ligand>
        <name>phosphate</name>
        <dbReference type="ChEBI" id="CHEBI:43474"/>
    </ligand>
</feature>
<proteinExistence type="inferred from homology"/>
<feature type="binding site" evidence="6">
    <location>
        <position position="115"/>
    </location>
    <ligand>
        <name>phosphate</name>
        <dbReference type="ChEBI" id="CHEBI:43474"/>
    </ligand>
</feature>
<dbReference type="GO" id="GO:0009116">
    <property type="term" value="P:nucleoside metabolic process"/>
    <property type="evidence" value="ECO:0007669"/>
    <property type="project" value="InterPro"/>
</dbReference>
<feature type="domain" description="Nucleoside phosphorylase" evidence="7">
    <location>
        <begin position="27"/>
        <end position="271"/>
    </location>
</feature>
<dbReference type="PIRSF" id="PIRSF000477">
    <property type="entry name" value="PurNPase"/>
    <property type="match status" value="1"/>
</dbReference>
<dbReference type="InterPro" id="IPR000845">
    <property type="entry name" value="Nucleoside_phosphorylase_d"/>
</dbReference>
<protein>
    <recommendedName>
        <fullName evidence="5">Purine nucleoside phosphorylase</fullName>
        <ecNumber evidence="5">2.4.2.1</ecNumber>
    </recommendedName>
    <alternativeName>
        <fullName evidence="5">Inosine-guanosine phosphorylase</fullName>
    </alternativeName>
</protein>
<dbReference type="EC" id="2.4.2.1" evidence="5"/>
<dbReference type="PROSITE" id="PS01240">
    <property type="entry name" value="PNP_MTAP_2"/>
    <property type="match status" value="1"/>
</dbReference>
<dbReference type="NCBIfam" id="TIGR01697">
    <property type="entry name" value="PNPH-PUNA-XAPA"/>
    <property type="match status" value="1"/>
</dbReference>
<feature type="binding site" evidence="6">
    <location>
        <position position="195"/>
    </location>
    <ligand>
        <name>a purine D-ribonucleoside</name>
        <dbReference type="ChEBI" id="CHEBI:142355"/>
    </ligand>
</feature>
<dbReference type="KEGG" id="bana:BARAN1_0250"/>
<sequence length="274" mass="28820">MRGMTMGEMERIERAAQALAKLGTPEVAVILGSGLSGVFPVAGERALSFTKIPGFPAPSVPGHAGEVAVGEVSGRTVLVQRGRVHPYEGHPLTDVVLPVRAYARLGVRVLVLTNASGGIAHGLEAGDLVLLSDHINFLGDNPLRGPNLDPLGPRFPDMTEVYDPALREVARDVAWELGIGLKEGVYLATFGPSYETPAEIRAFRALGADLVGMSTVPEAIAARHAGLKVLAISCVTNLAAGVSPQPLSHDEVIATSRRRAADLGRLLTSLIPRL</sequence>
<comment type="similarity">
    <text evidence="2 5">Belongs to the PNP/MTAP phosphorylase family.</text>
</comment>
<evidence type="ECO:0000256" key="1">
    <source>
        <dbReference type="ARBA" id="ARBA00005058"/>
    </source>
</evidence>
<name>A0A2X3MJH0_9BACT</name>
<dbReference type="SUPFAM" id="SSF53167">
    <property type="entry name" value="Purine and uridine phosphorylases"/>
    <property type="match status" value="1"/>
</dbReference>
<comment type="function">
    <text evidence="5">The purine nucleoside phosphorylases catalyze the phosphorolytic breakdown of the N-glycosidic bond in the beta-(deoxy)ribonucleoside molecules, with the formation of the corresponding free purine bases and pentose-1-phosphate.</text>
</comment>
<keyword evidence="4 5" id="KW-0808">Transferase</keyword>
<organism evidence="8 9">
    <name type="scientific">Candidatus Bipolaricaulis anaerobius</name>
    <dbReference type="NCBI Taxonomy" id="2026885"/>
    <lineage>
        <taxon>Bacteria</taxon>
        <taxon>Candidatus Bipolaricaulota</taxon>
        <taxon>Candidatus Bipolaricaulia</taxon>
        <taxon>Candidatus Bipolaricaulales</taxon>
        <taxon>Candidatus Bipolaricaulaceae</taxon>
        <taxon>Candidatus Bipolaricaulis</taxon>
    </lineage>
</organism>
<feature type="binding site" evidence="6">
    <location>
        <position position="237"/>
    </location>
    <ligand>
        <name>a purine D-ribonucleoside</name>
        <dbReference type="ChEBI" id="CHEBI:142355"/>
    </ligand>
</feature>
<dbReference type="InterPro" id="IPR011268">
    <property type="entry name" value="Purine_phosphorylase"/>
</dbReference>
<feature type="binding site" evidence="6">
    <location>
        <begin position="83"/>
        <end position="85"/>
    </location>
    <ligand>
        <name>phosphate</name>
        <dbReference type="ChEBI" id="CHEBI:43474"/>
    </ligand>
</feature>
<dbReference type="UniPathway" id="UPA00606"/>
<dbReference type="EMBL" id="LS483254">
    <property type="protein sequence ID" value="SQD92275.1"/>
    <property type="molecule type" value="Genomic_DNA"/>
</dbReference>
<dbReference type="Proteomes" id="UP000249818">
    <property type="component" value="Chromosome BARAN1"/>
</dbReference>
<evidence type="ECO:0000256" key="6">
    <source>
        <dbReference type="PIRSR" id="PIRSR000477-2"/>
    </source>
</evidence>
<evidence type="ECO:0000313" key="9">
    <source>
        <dbReference type="Proteomes" id="UP000249818"/>
    </source>
</evidence>
<keyword evidence="9" id="KW-1185">Reference proteome</keyword>
<accession>A0A2X3MJH0</accession>
<dbReference type="InterPro" id="IPR035994">
    <property type="entry name" value="Nucleoside_phosphorylase_sf"/>
</dbReference>
<dbReference type="AlphaFoldDB" id="A0A2X3MJH0"/>
<evidence type="ECO:0000259" key="7">
    <source>
        <dbReference type="Pfam" id="PF01048"/>
    </source>
</evidence>
<dbReference type="Pfam" id="PF01048">
    <property type="entry name" value="PNP_UDP_1"/>
    <property type="match status" value="1"/>
</dbReference>
<evidence type="ECO:0000256" key="3">
    <source>
        <dbReference type="ARBA" id="ARBA00022676"/>
    </source>
</evidence>
<dbReference type="NCBIfam" id="NF006054">
    <property type="entry name" value="PRK08202.1"/>
    <property type="match status" value="1"/>
</dbReference>
<dbReference type="GO" id="GO:0004731">
    <property type="term" value="F:purine-nucleoside phosphorylase activity"/>
    <property type="evidence" value="ECO:0007669"/>
    <property type="project" value="UniProtKB-EC"/>
</dbReference>
<dbReference type="GO" id="GO:0005737">
    <property type="term" value="C:cytoplasm"/>
    <property type="evidence" value="ECO:0007669"/>
    <property type="project" value="TreeGrafter"/>
</dbReference>
<dbReference type="PANTHER" id="PTHR11904:SF9">
    <property type="entry name" value="PURINE NUCLEOSIDE PHOSPHORYLASE-RELATED"/>
    <property type="match status" value="1"/>
</dbReference>